<keyword evidence="3" id="KW-0804">Transcription</keyword>
<accession>A0AAD4UZ16</accession>
<dbReference type="Pfam" id="PF03479">
    <property type="entry name" value="PCC"/>
    <property type="match status" value="1"/>
</dbReference>
<keyword evidence="8" id="KW-1185">Reference proteome</keyword>
<dbReference type="SUPFAM" id="SSF117856">
    <property type="entry name" value="AF0104/ALDC/Ptd012-like"/>
    <property type="match status" value="1"/>
</dbReference>
<evidence type="ECO:0000256" key="2">
    <source>
        <dbReference type="ARBA" id="ARBA00023125"/>
    </source>
</evidence>
<dbReference type="PANTHER" id="PTHR31100">
    <property type="entry name" value="AT-HOOK MOTIF NUCLEAR-LOCALIZED PROTEIN 15"/>
    <property type="match status" value="1"/>
</dbReference>
<dbReference type="Proteomes" id="UP001054821">
    <property type="component" value="Chromosome 8"/>
</dbReference>
<keyword evidence="1" id="KW-0805">Transcription regulation</keyword>
<protein>
    <recommendedName>
        <fullName evidence="6">PPC domain-containing protein</fullName>
    </recommendedName>
</protein>
<dbReference type="GO" id="GO:0005634">
    <property type="term" value="C:nucleus"/>
    <property type="evidence" value="ECO:0007669"/>
    <property type="project" value="TreeGrafter"/>
</dbReference>
<dbReference type="AlphaFoldDB" id="A0AAD4UZ16"/>
<keyword evidence="2" id="KW-0238">DNA-binding</keyword>
<name>A0AAD4UZ16_PRUDU</name>
<dbReference type="GO" id="GO:0010228">
    <property type="term" value="P:vegetative to reproductive phase transition of meristem"/>
    <property type="evidence" value="ECO:0007669"/>
    <property type="project" value="TreeGrafter"/>
</dbReference>
<dbReference type="Gene3D" id="3.30.1330.80">
    <property type="entry name" value="Hypothetical protein, similar to alpha- acetolactate decarboxylase, domain 2"/>
    <property type="match status" value="1"/>
</dbReference>
<dbReference type="InterPro" id="IPR014476">
    <property type="entry name" value="AHL15-29"/>
</dbReference>
<dbReference type="InterPro" id="IPR005175">
    <property type="entry name" value="PPC_dom"/>
</dbReference>
<dbReference type="GO" id="GO:0003700">
    <property type="term" value="F:DNA-binding transcription factor activity"/>
    <property type="evidence" value="ECO:0007669"/>
    <property type="project" value="TreeGrafter"/>
</dbReference>
<dbReference type="PROSITE" id="PS51742">
    <property type="entry name" value="PPC"/>
    <property type="match status" value="1"/>
</dbReference>
<feature type="region of interest" description="Disordered" evidence="5">
    <location>
        <begin position="145"/>
        <end position="172"/>
    </location>
</feature>
<comment type="caution">
    <text evidence="7">The sequence shown here is derived from an EMBL/GenBank/DDBJ whole genome shotgun (WGS) entry which is preliminary data.</text>
</comment>
<gene>
    <name evidence="7" type="ORF">L3X38_044464</name>
</gene>
<dbReference type="EMBL" id="JAJFAZ020000008">
    <property type="protein sequence ID" value="KAI5315288.1"/>
    <property type="molecule type" value="Genomic_DNA"/>
</dbReference>
<sequence>MISSLLWRLQLYRNSGAKGASYSQQRFQSLGAPTLGAEASGPPSRLKETSQATTHITQRPPQNGLTSHVLEVSSGSDIVDSLVTYASRRGRGVCVLSGSGAVTNVTLRQPSHDSIIITRQIMCMIGCRWRKRRRKSLQRREYRAAAAASQSSGVTGGGGSGGDSYNLGCDQY</sequence>
<reference evidence="7 8" key="1">
    <citation type="journal article" date="2022" name="G3 (Bethesda)">
        <title>Whole-genome sequence and methylome profiling of the almond [Prunus dulcis (Mill.) D.A. Webb] cultivar 'Nonpareil'.</title>
        <authorList>
            <person name="D'Amico-Willman K.M."/>
            <person name="Ouma W.Z."/>
            <person name="Meulia T."/>
            <person name="Sideli G.M."/>
            <person name="Gradziel T.M."/>
            <person name="Fresnedo-Ramirez J."/>
        </authorList>
    </citation>
    <scope>NUCLEOTIDE SEQUENCE [LARGE SCALE GENOMIC DNA]</scope>
    <source>
        <strain evidence="7">Clone GOH B32 T37-40</strain>
    </source>
</reference>
<evidence type="ECO:0000256" key="5">
    <source>
        <dbReference type="SAM" id="MobiDB-lite"/>
    </source>
</evidence>
<dbReference type="GO" id="GO:0003680">
    <property type="term" value="F:minor groove of adenine-thymine-rich DNA binding"/>
    <property type="evidence" value="ECO:0007669"/>
    <property type="project" value="InterPro"/>
</dbReference>
<proteinExistence type="predicted"/>
<evidence type="ECO:0000313" key="7">
    <source>
        <dbReference type="EMBL" id="KAI5315288.1"/>
    </source>
</evidence>
<evidence type="ECO:0000259" key="6">
    <source>
        <dbReference type="PROSITE" id="PS51742"/>
    </source>
</evidence>
<evidence type="ECO:0000256" key="1">
    <source>
        <dbReference type="ARBA" id="ARBA00023015"/>
    </source>
</evidence>
<dbReference type="PANTHER" id="PTHR31100:SF16">
    <property type="entry name" value="AT-HOOK MOTIF NUCLEAR-LOCALIZED PROTEIN 25"/>
    <property type="match status" value="1"/>
</dbReference>
<organism evidence="7 8">
    <name type="scientific">Prunus dulcis</name>
    <name type="common">Almond</name>
    <name type="synonym">Amygdalus dulcis</name>
    <dbReference type="NCBI Taxonomy" id="3755"/>
    <lineage>
        <taxon>Eukaryota</taxon>
        <taxon>Viridiplantae</taxon>
        <taxon>Streptophyta</taxon>
        <taxon>Embryophyta</taxon>
        <taxon>Tracheophyta</taxon>
        <taxon>Spermatophyta</taxon>
        <taxon>Magnoliopsida</taxon>
        <taxon>eudicotyledons</taxon>
        <taxon>Gunneridae</taxon>
        <taxon>Pentapetalae</taxon>
        <taxon>rosids</taxon>
        <taxon>fabids</taxon>
        <taxon>Rosales</taxon>
        <taxon>Rosaceae</taxon>
        <taxon>Amygdaloideae</taxon>
        <taxon>Amygdaleae</taxon>
        <taxon>Prunus</taxon>
    </lineage>
</organism>
<evidence type="ECO:0000313" key="8">
    <source>
        <dbReference type="Proteomes" id="UP001054821"/>
    </source>
</evidence>
<feature type="domain" description="PPC" evidence="6">
    <location>
        <begin position="61"/>
        <end position="172"/>
    </location>
</feature>
<keyword evidence="4" id="KW-0539">Nucleus</keyword>
<evidence type="ECO:0000256" key="4">
    <source>
        <dbReference type="ARBA" id="ARBA00023242"/>
    </source>
</evidence>
<evidence type="ECO:0000256" key="3">
    <source>
        <dbReference type="ARBA" id="ARBA00023163"/>
    </source>
</evidence>
<dbReference type="CDD" id="cd11378">
    <property type="entry name" value="DUF296"/>
    <property type="match status" value="1"/>
</dbReference>